<evidence type="ECO:0000256" key="4">
    <source>
        <dbReference type="ARBA" id="ARBA00022692"/>
    </source>
</evidence>
<dbReference type="PANTHER" id="PTHR10896">
    <property type="entry name" value="GALACTOSYLGALACTOSYLXYLOSYLPROTEIN 3-BETA-GLUCURONOSYLTRANSFERASE BETA-1,3-GLUCURONYLTRANSFERASE"/>
    <property type="match status" value="1"/>
</dbReference>
<keyword evidence="8" id="KW-0325">Glycoprotein</keyword>
<dbReference type="GO" id="GO:0042285">
    <property type="term" value="F:xylosyltransferase activity"/>
    <property type="evidence" value="ECO:0007669"/>
    <property type="project" value="TreeGrafter"/>
</dbReference>
<evidence type="ECO:0000256" key="6">
    <source>
        <dbReference type="ARBA" id="ARBA00022989"/>
    </source>
</evidence>
<proteinExistence type="inferred from homology"/>
<dbReference type="InterPro" id="IPR029044">
    <property type="entry name" value="Nucleotide-diphossugar_trans"/>
</dbReference>
<dbReference type="Gene3D" id="3.90.550.10">
    <property type="entry name" value="Spore Coat Polysaccharide Biosynthesis Protein SpsA, Chain A"/>
    <property type="match status" value="1"/>
</dbReference>
<comment type="function">
    <text evidence="11">Involved in the synthesis of glucuronoxylan hemicellulose in secondary cell walls.</text>
</comment>
<dbReference type="GO" id="GO:0015018">
    <property type="term" value="F:galactosylgalactosylxylosylprotein 3-beta-glucuronosyltransferase activity"/>
    <property type="evidence" value="ECO:0007669"/>
    <property type="project" value="InterPro"/>
</dbReference>
<keyword evidence="11" id="KW-0333">Golgi apparatus</keyword>
<dbReference type="GO" id="GO:0071555">
    <property type="term" value="P:cell wall organization"/>
    <property type="evidence" value="ECO:0007669"/>
    <property type="project" value="UniProtKB-KW"/>
</dbReference>
<evidence type="ECO:0000256" key="7">
    <source>
        <dbReference type="ARBA" id="ARBA00023136"/>
    </source>
</evidence>
<dbReference type="Pfam" id="PF03360">
    <property type="entry name" value="Glyco_transf_43"/>
    <property type="match status" value="1"/>
</dbReference>
<dbReference type="GO" id="GO:0000139">
    <property type="term" value="C:Golgi membrane"/>
    <property type="evidence" value="ECO:0007669"/>
    <property type="project" value="UniProtKB-SubCell"/>
</dbReference>
<reference evidence="12 13" key="1">
    <citation type="journal article" date="2021" name="Nat. Plants">
        <title>The Taxus genome provides insights into paclitaxel biosynthesis.</title>
        <authorList>
            <person name="Xiong X."/>
            <person name="Gou J."/>
            <person name="Liao Q."/>
            <person name="Li Y."/>
            <person name="Zhou Q."/>
            <person name="Bi G."/>
            <person name="Li C."/>
            <person name="Du R."/>
            <person name="Wang X."/>
            <person name="Sun T."/>
            <person name="Guo L."/>
            <person name="Liang H."/>
            <person name="Lu P."/>
            <person name="Wu Y."/>
            <person name="Zhang Z."/>
            <person name="Ro D.K."/>
            <person name="Shang Y."/>
            <person name="Huang S."/>
            <person name="Yan J."/>
        </authorList>
    </citation>
    <scope>NUCLEOTIDE SEQUENCE [LARGE SCALE GENOMIC DNA]</scope>
    <source>
        <strain evidence="12">Ta-2019</strain>
    </source>
</reference>
<dbReference type="CDD" id="cd00218">
    <property type="entry name" value="GlcAT-I"/>
    <property type="match status" value="1"/>
</dbReference>
<dbReference type="EC" id="2.4.-.-" evidence="11"/>
<evidence type="ECO:0000256" key="10">
    <source>
        <dbReference type="PIRSR" id="PIRSR605027-4"/>
    </source>
</evidence>
<dbReference type="GO" id="GO:0009834">
    <property type="term" value="P:plant-type secondary cell wall biogenesis"/>
    <property type="evidence" value="ECO:0007669"/>
    <property type="project" value="TreeGrafter"/>
</dbReference>
<evidence type="ECO:0000313" key="12">
    <source>
        <dbReference type="EMBL" id="KAH9311445.1"/>
    </source>
</evidence>
<accession>A0AA38FWZ3</accession>
<dbReference type="InterPro" id="IPR005027">
    <property type="entry name" value="Glyco_trans_43"/>
</dbReference>
<dbReference type="AlphaFoldDB" id="A0AA38FWZ3"/>
<keyword evidence="6" id="KW-1133">Transmembrane helix</keyword>
<organism evidence="12 13">
    <name type="scientific">Taxus chinensis</name>
    <name type="common">Chinese yew</name>
    <name type="synonym">Taxus wallichiana var. chinensis</name>
    <dbReference type="NCBI Taxonomy" id="29808"/>
    <lineage>
        <taxon>Eukaryota</taxon>
        <taxon>Viridiplantae</taxon>
        <taxon>Streptophyta</taxon>
        <taxon>Embryophyta</taxon>
        <taxon>Tracheophyta</taxon>
        <taxon>Spermatophyta</taxon>
        <taxon>Pinopsida</taxon>
        <taxon>Pinidae</taxon>
        <taxon>Conifers II</taxon>
        <taxon>Cupressales</taxon>
        <taxon>Taxaceae</taxon>
        <taxon>Taxus</taxon>
    </lineage>
</organism>
<keyword evidence="5 11" id="KW-0735">Signal-anchor</keyword>
<evidence type="ECO:0000256" key="9">
    <source>
        <dbReference type="ARBA" id="ARBA00023316"/>
    </source>
</evidence>
<keyword evidence="7" id="KW-0472">Membrane</keyword>
<evidence type="ECO:0000256" key="3">
    <source>
        <dbReference type="ARBA" id="ARBA00022679"/>
    </source>
</evidence>
<comment type="similarity">
    <text evidence="2 11">Belongs to the glycosyltransferase 43 family.</text>
</comment>
<keyword evidence="9 11" id="KW-0961">Cell wall biogenesis/degradation</keyword>
<comment type="caution">
    <text evidence="12">The sequence shown here is derived from an EMBL/GenBank/DDBJ whole genome shotgun (WGS) entry which is preliminary data.</text>
</comment>
<evidence type="ECO:0000256" key="8">
    <source>
        <dbReference type="ARBA" id="ARBA00023180"/>
    </source>
</evidence>
<protein>
    <recommendedName>
        <fullName evidence="11">Glycosyltransferases</fullName>
        <ecNumber evidence="11">2.4.-.-</ecNumber>
    </recommendedName>
</protein>
<dbReference type="EMBL" id="JAHRHJ020000006">
    <property type="protein sequence ID" value="KAH9311445.1"/>
    <property type="molecule type" value="Genomic_DNA"/>
</dbReference>
<evidence type="ECO:0000256" key="5">
    <source>
        <dbReference type="ARBA" id="ARBA00022968"/>
    </source>
</evidence>
<evidence type="ECO:0000256" key="11">
    <source>
        <dbReference type="RuleBase" id="RU363127"/>
    </source>
</evidence>
<comment type="subcellular location">
    <subcellularLocation>
        <location evidence="1 11">Golgi apparatus membrane</location>
        <topology evidence="1 11">Single-pass type II membrane protein</topology>
    </subcellularLocation>
</comment>
<feature type="site" description="Interaction with galactose moiety of substrate glycoprotein" evidence="10">
    <location>
        <position position="258"/>
    </location>
</feature>
<keyword evidence="3 11" id="KW-0808">Transferase</keyword>
<gene>
    <name evidence="12" type="ORF">KI387_026480</name>
</gene>
<dbReference type="OMA" id="HTAWEPT"/>
<dbReference type="Proteomes" id="UP000824469">
    <property type="component" value="Unassembled WGS sequence"/>
</dbReference>
<evidence type="ECO:0000256" key="1">
    <source>
        <dbReference type="ARBA" id="ARBA00004323"/>
    </source>
</evidence>
<evidence type="ECO:0000256" key="2">
    <source>
        <dbReference type="ARBA" id="ARBA00007706"/>
    </source>
</evidence>
<dbReference type="GO" id="GO:0010417">
    <property type="term" value="P:glucuronoxylan biosynthetic process"/>
    <property type="evidence" value="ECO:0007669"/>
    <property type="project" value="TreeGrafter"/>
</dbReference>
<dbReference type="PANTHER" id="PTHR10896:SF59">
    <property type="entry name" value="BETA-1,4-XYLOSYLTRANSFERASE IRX9"/>
    <property type="match status" value="1"/>
</dbReference>
<evidence type="ECO:0000313" key="13">
    <source>
        <dbReference type="Proteomes" id="UP000824469"/>
    </source>
</evidence>
<dbReference type="SUPFAM" id="SSF53448">
    <property type="entry name" value="Nucleotide-diphospho-sugar transferases"/>
    <property type="match status" value="1"/>
</dbReference>
<feature type="non-terminal residue" evidence="12">
    <location>
        <position position="347"/>
    </location>
</feature>
<name>A0AA38FWZ3_TAXCH</name>
<keyword evidence="13" id="KW-1185">Reference proteome</keyword>
<keyword evidence="4" id="KW-0812">Transmembrane</keyword>
<sequence>MGTSSKKKVQVWKRALLHFLLCFFLGALTGLTPFSAMIFSTNMSHNKPKTRQEFAFEVKSIPTNAQQDFSQIGNRGRLIETIRIEGSEARLESEERESERNSTETDPYTFLSTRVRPLDFVPRKLLIIVTPTYNHPFQALYLNRLAHTLRLVPPPLLWIVVEMPTQSMETAEILRKTGVMYRHLVCDKNITEMQDRSSHQRNVALGHIEQHHLEGIVYFADDNNVYTLELFEQLREIKRFGTWPVGVLPHKRNKAFLEGPVCNSTKVIGWHTNDRSNTLCRFHLNMSGFAFNSTILWDPQKWGRPSSEHIHQLDSGKDGMQDTKLVEQVVEDESQMEGLAYGCSKIM</sequence>